<gene>
    <name evidence="7" type="ORF">AKAME5_002717800</name>
</gene>
<sequence length="474" mass="53471">VILSSKSNGEAQVMELKRRAQSLCEQKDLEGEKKAEVQQMVIDTEQQWRTVLRDAEETQRELKGVVKRLVSCQRKRDQAEARLAELQKQTSNLPRVFPWPGLGERRQAVEQAQTLLEQSTALAPVFSDLHSQDHDWADPSWAAKEESIPALLKELTDAKANLEQGVLTERQCTQLVEQHEAAQDWLREQVKGLGAPPTDRQGLHSAVNTLKALLQTVDREQREMKELDSARDNLLSLCTPGGRDALTLEVSQLHDLCATSEKEVRERLTACEARLEELESQVAKRAQELKERAAALQWELRSLDQALSYSEPQNNITQLQQHWHSLQNCEKSLEDLGVKVHDLHQEVKSTPATNELPAEIISVVESLGQQHDSLKSRLNERQGTCSTNTARCLTDCLHALQQWNHGKPSESMSSVQVALEEGEKLQVSLQEALSHQQFLKDCLMPVLFEKLEKEGSETLREADAHKGSLNQSLK</sequence>
<keyword evidence="2" id="KW-0597">Phosphoprotein</keyword>
<proteinExistence type="predicted"/>
<feature type="coiled-coil region" evidence="5">
    <location>
        <begin position="261"/>
        <end position="346"/>
    </location>
</feature>
<comment type="caution">
    <text evidence="7">The sequence shown here is derived from an EMBL/GenBank/DDBJ whole genome shotgun (WGS) entry which is preliminary data.</text>
</comment>
<feature type="region of interest" description="Disordered" evidence="6">
    <location>
        <begin position="455"/>
        <end position="474"/>
    </location>
</feature>
<feature type="non-terminal residue" evidence="7">
    <location>
        <position position="1"/>
    </location>
</feature>
<keyword evidence="5" id="KW-0175">Coiled coil</keyword>
<dbReference type="Proteomes" id="UP001279410">
    <property type="component" value="Unassembled WGS sequence"/>
</dbReference>
<evidence type="ECO:0000313" key="8">
    <source>
        <dbReference type="Proteomes" id="UP001279410"/>
    </source>
</evidence>
<organism evidence="7 8">
    <name type="scientific">Lates japonicus</name>
    <name type="common">Japanese lates</name>
    <dbReference type="NCBI Taxonomy" id="270547"/>
    <lineage>
        <taxon>Eukaryota</taxon>
        <taxon>Metazoa</taxon>
        <taxon>Chordata</taxon>
        <taxon>Craniata</taxon>
        <taxon>Vertebrata</taxon>
        <taxon>Euteleostomi</taxon>
        <taxon>Actinopterygii</taxon>
        <taxon>Neopterygii</taxon>
        <taxon>Teleostei</taxon>
        <taxon>Neoteleostei</taxon>
        <taxon>Acanthomorphata</taxon>
        <taxon>Carangaria</taxon>
        <taxon>Carangaria incertae sedis</taxon>
        <taxon>Centropomidae</taxon>
        <taxon>Lates</taxon>
    </lineage>
</organism>
<feature type="non-terminal residue" evidence="7">
    <location>
        <position position="474"/>
    </location>
</feature>
<evidence type="ECO:0000256" key="3">
    <source>
        <dbReference type="ARBA" id="ARBA00022737"/>
    </source>
</evidence>
<dbReference type="SUPFAM" id="SSF46966">
    <property type="entry name" value="Spectrin repeat"/>
    <property type="match status" value="1"/>
</dbReference>
<evidence type="ECO:0000256" key="6">
    <source>
        <dbReference type="SAM" id="MobiDB-lite"/>
    </source>
</evidence>
<name>A0AAD3M4W3_LATJO</name>
<reference evidence="7" key="1">
    <citation type="submission" date="2022-08" db="EMBL/GenBank/DDBJ databases">
        <title>Genome sequencing of akame (Lates japonicus).</title>
        <authorList>
            <person name="Hashiguchi Y."/>
            <person name="Takahashi H."/>
        </authorList>
    </citation>
    <scope>NUCLEOTIDE SEQUENCE</scope>
    <source>
        <strain evidence="7">Kochi</strain>
    </source>
</reference>
<protein>
    <submittedName>
        <fullName evidence="7">Nesprin-2</fullName>
    </submittedName>
</protein>
<dbReference type="EMBL" id="BRZM01003339">
    <property type="protein sequence ID" value="GLD47526.1"/>
    <property type="molecule type" value="Genomic_DNA"/>
</dbReference>
<evidence type="ECO:0000313" key="7">
    <source>
        <dbReference type="EMBL" id="GLD47526.1"/>
    </source>
</evidence>
<dbReference type="PANTHER" id="PTHR14514">
    <property type="entry name" value="PKA ANCHORING PROTEIN"/>
    <property type="match status" value="1"/>
</dbReference>
<dbReference type="PANTHER" id="PTHR14514:SF4">
    <property type="entry name" value="NESPRIN-2"/>
    <property type="match status" value="1"/>
</dbReference>
<dbReference type="AlphaFoldDB" id="A0AAD3M4W3"/>
<accession>A0AAD3M4W3</accession>
<keyword evidence="3" id="KW-0677">Repeat</keyword>
<evidence type="ECO:0000256" key="2">
    <source>
        <dbReference type="ARBA" id="ARBA00022553"/>
    </source>
</evidence>
<feature type="compositionally biased region" description="Basic and acidic residues" evidence="6">
    <location>
        <begin position="455"/>
        <end position="466"/>
    </location>
</feature>
<evidence type="ECO:0000256" key="4">
    <source>
        <dbReference type="ARBA" id="ARBA00023136"/>
    </source>
</evidence>
<keyword evidence="8" id="KW-1185">Reference proteome</keyword>
<keyword evidence="4" id="KW-0472">Membrane</keyword>
<comment type="subcellular location">
    <subcellularLocation>
        <location evidence="1">Endomembrane system</location>
    </subcellularLocation>
</comment>
<feature type="coiled-coil region" evidence="5">
    <location>
        <begin position="203"/>
        <end position="237"/>
    </location>
</feature>
<dbReference type="Gene3D" id="1.20.58.60">
    <property type="match status" value="1"/>
</dbReference>
<evidence type="ECO:0000256" key="5">
    <source>
        <dbReference type="SAM" id="Coils"/>
    </source>
</evidence>
<evidence type="ECO:0000256" key="1">
    <source>
        <dbReference type="ARBA" id="ARBA00004308"/>
    </source>
</evidence>